<reference evidence="2" key="3">
    <citation type="submission" date="2015-04" db="UniProtKB">
        <authorList>
            <consortium name="EnsemblPlants"/>
        </authorList>
    </citation>
    <scope>IDENTIFICATION</scope>
    <source>
        <strain evidence="2">cv. Jemalong A17</strain>
    </source>
</reference>
<accession>A0A072TWW1</accession>
<dbReference type="HOGENOM" id="CLU_2240613_0_0_1"/>
<dbReference type="EnsemblPlants" id="KEH21686">
    <property type="protein sequence ID" value="KEH21686"/>
    <property type="gene ID" value="MTR_7g015060"/>
</dbReference>
<dbReference type="AlphaFoldDB" id="A0A072TWW1"/>
<protein>
    <submittedName>
        <fullName evidence="1 2">Uncharacterized protein</fullName>
    </submittedName>
</protein>
<reference evidence="1 3" key="1">
    <citation type="journal article" date="2011" name="Nature">
        <title>The Medicago genome provides insight into the evolution of rhizobial symbioses.</title>
        <authorList>
            <person name="Young N.D."/>
            <person name="Debelle F."/>
            <person name="Oldroyd G.E."/>
            <person name="Geurts R."/>
            <person name="Cannon S.B."/>
            <person name="Udvardi M.K."/>
            <person name="Benedito V.A."/>
            <person name="Mayer K.F."/>
            <person name="Gouzy J."/>
            <person name="Schoof H."/>
            <person name="Van de Peer Y."/>
            <person name="Proost S."/>
            <person name="Cook D.R."/>
            <person name="Meyers B.C."/>
            <person name="Spannagl M."/>
            <person name="Cheung F."/>
            <person name="De Mita S."/>
            <person name="Krishnakumar V."/>
            <person name="Gundlach H."/>
            <person name="Zhou S."/>
            <person name="Mudge J."/>
            <person name="Bharti A.K."/>
            <person name="Murray J.D."/>
            <person name="Naoumkina M.A."/>
            <person name="Rosen B."/>
            <person name="Silverstein K.A."/>
            <person name="Tang H."/>
            <person name="Rombauts S."/>
            <person name="Zhao P.X."/>
            <person name="Zhou P."/>
            <person name="Barbe V."/>
            <person name="Bardou P."/>
            <person name="Bechner M."/>
            <person name="Bellec A."/>
            <person name="Berger A."/>
            <person name="Berges H."/>
            <person name="Bidwell S."/>
            <person name="Bisseling T."/>
            <person name="Choisne N."/>
            <person name="Couloux A."/>
            <person name="Denny R."/>
            <person name="Deshpande S."/>
            <person name="Dai X."/>
            <person name="Doyle J.J."/>
            <person name="Dudez A.M."/>
            <person name="Farmer A.D."/>
            <person name="Fouteau S."/>
            <person name="Franken C."/>
            <person name="Gibelin C."/>
            <person name="Gish J."/>
            <person name="Goldstein S."/>
            <person name="Gonzalez A.J."/>
            <person name="Green P.J."/>
            <person name="Hallab A."/>
            <person name="Hartog M."/>
            <person name="Hua A."/>
            <person name="Humphray S.J."/>
            <person name="Jeong D.H."/>
            <person name="Jing Y."/>
            <person name="Jocker A."/>
            <person name="Kenton S.M."/>
            <person name="Kim D.J."/>
            <person name="Klee K."/>
            <person name="Lai H."/>
            <person name="Lang C."/>
            <person name="Lin S."/>
            <person name="Macmil S.L."/>
            <person name="Magdelenat G."/>
            <person name="Matthews L."/>
            <person name="McCorrison J."/>
            <person name="Monaghan E.L."/>
            <person name="Mun J.H."/>
            <person name="Najar F.Z."/>
            <person name="Nicholson C."/>
            <person name="Noirot C."/>
            <person name="O'Bleness M."/>
            <person name="Paule C.R."/>
            <person name="Poulain J."/>
            <person name="Prion F."/>
            <person name="Qin B."/>
            <person name="Qu C."/>
            <person name="Retzel E.F."/>
            <person name="Riddle C."/>
            <person name="Sallet E."/>
            <person name="Samain S."/>
            <person name="Samson N."/>
            <person name="Sanders I."/>
            <person name="Saurat O."/>
            <person name="Scarpelli C."/>
            <person name="Schiex T."/>
            <person name="Segurens B."/>
            <person name="Severin A.J."/>
            <person name="Sherrier D.J."/>
            <person name="Shi R."/>
            <person name="Sims S."/>
            <person name="Singer S.R."/>
            <person name="Sinharoy S."/>
            <person name="Sterck L."/>
            <person name="Viollet A."/>
            <person name="Wang B.B."/>
            <person name="Wang K."/>
            <person name="Wang M."/>
            <person name="Wang X."/>
            <person name="Warfsmann J."/>
            <person name="Weissenbach J."/>
            <person name="White D.D."/>
            <person name="White J.D."/>
            <person name="Wiley G.B."/>
            <person name="Wincker P."/>
            <person name="Xing Y."/>
            <person name="Yang L."/>
            <person name="Yao Z."/>
            <person name="Ying F."/>
            <person name="Zhai J."/>
            <person name="Zhou L."/>
            <person name="Zuber A."/>
            <person name="Denarie J."/>
            <person name="Dixon R.A."/>
            <person name="May G.D."/>
            <person name="Schwartz D.C."/>
            <person name="Rogers J."/>
            <person name="Quetier F."/>
            <person name="Town C.D."/>
            <person name="Roe B.A."/>
        </authorList>
    </citation>
    <scope>NUCLEOTIDE SEQUENCE [LARGE SCALE GENOMIC DNA]</scope>
    <source>
        <strain evidence="1">A17</strain>
        <strain evidence="2 3">cv. Jemalong A17</strain>
    </source>
</reference>
<organism evidence="1 3">
    <name type="scientific">Medicago truncatula</name>
    <name type="common">Barrel medic</name>
    <name type="synonym">Medicago tribuloides</name>
    <dbReference type="NCBI Taxonomy" id="3880"/>
    <lineage>
        <taxon>Eukaryota</taxon>
        <taxon>Viridiplantae</taxon>
        <taxon>Streptophyta</taxon>
        <taxon>Embryophyta</taxon>
        <taxon>Tracheophyta</taxon>
        <taxon>Spermatophyta</taxon>
        <taxon>Magnoliopsida</taxon>
        <taxon>eudicotyledons</taxon>
        <taxon>Gunneridae</taxon>
        <taxon>Pentapetalae</taxon>
        <taxon>rosids</taxon>
        <taxon>fabids</taxon>
        <taxon>Fabales</taxon>
        <taxon>Fabaceae</taxon>
        <taxon>Papilionoideae</taxon>
        <taxon>50 kb inversion clade</taxon>
        <taxon>NPAAA clade</taxon>
        <taxon>Hologalegina</taxon>
        <taxon>IRL clade</taxon>
        <taxon>Trifolieae</taxon>
        <taxon>Medicago</taxon>
    </lineage>
</organism>
<evidence type="ECO:0000313" key="3">
    <source>
        <dbReference type="Proteomes" id="UP000002051"/>
    </source>
</evidence>
<keyword evidence="3" id="KW-1185">Reference proteome</keyword>
<proteinExistence type="predicted"/>
<name>A0A072TWW1_MEDTR</name>
<reference evidence="1 3" key="2">
    <citation type="journal article" date="2014" name="BMC Genomics">
        <title>An improved genome release (version Mt4.0) for the model legume Medicago truncatula.</title>
        <authorList>
            <person name="Tang H."/>
            <person name="Krishnakumar V."/>
            <person name="Bidwell S."/>
            <person name="Rosen B."/>
            <person name="Chan A."/>
            <person name="Zhou S."/>
            <person name="Gentzbittel L."/>
            <person name="Childs K.L."/>
            <person name="Yandell M."/>
            <person name="Gundlach H."/>
            <person name="Mayer K.F."/>
            <person name="Schwartz D.C."/>
            <person name="Town C.D."/>
        </authorList>
    </citation>
    <scope>GENOME REANNOTATION</scope>
    <source>
        <strain evidence="1">A17</strain>
        <strain evidence="2 3">cv. Jemalong A17</strain>
    </source>
</reference>
<dbReference type="EMBL" id="CM001223">
    <property type="protein sequence ID" value="KEH21686.1"/>
    <property type="molecule type" value="Genomic_DNA"/>
</dbReference>
<evidence type="ECO:0000313" key="2">
    <source>
        <dbReference type="EnsemblPlants" id="KEH21686"/>
    </source>
</evidence>
<dbReference type="Proteomes" id="UP000002051">
    <property type="component" value="Unassembled WGS sequence"/>
</dbReference>
<evidence type="ECO:0000313" key="1">
    <source>
        <dbReference type="EMBL" id="KEH21686.1"/>
    </source>
</evidence>
<gene>
    <name evidence="2" type="primary">25497545</name>
    <name evidence="1" type="ordered locus">MTR_7g015060</name>
</gene>
<dbReference type="ExpressionAtlas" id="A0A072TWW1">
    <property type="expression patterns" value="differential"/>
</dbReference>
<sequence length="125" mass="14649">MKNGQSLFLKFIMKLWPCCINHEPYPSYFHSHLQNTFAIVSLNSFNVTSDLFDQILKYRNDGRGNLLLCWLKLLWKHNYSLIFGCIDHVELSAVTLQLNTFNLFNLKTGCLWFPAKVHKVRLIIS</sequence>